<evidence type="ECO:0000256" key="2">
    <source>
        <dbReference type="SAM" id="Phobius"/>
    </source>
</evidence>
<organism evidence="4 5">
    <name type="scientific">Synchytrium endobioticum</name>
    <dbReference type="NCBI Taxonomy" id="286115"/>
    <lineage>
        <taxon>Eukaryota</taxon>
        <taxon>Fungi</taxon>
        <taxon>Fungi incertae sedis</taxon>
        <taxon>Chytridiomycota</taxon>
        <taxon>Chytridiomycota incertae sedis</taxon>
        <taxon>Chytridiomycetes</taxon>
        <taxon>Synchytriales</taxon>
        <taxon>Synchytriaceae</taxon>
        <taxon>Synchytrium</taxon>
    </lineage>
</organism>
<evidence type="ECO:0000313" key="4">
    <source>
        <dbReference type="EMBL" id="TPX52353.1"/>
    </source>
</evidence>
<feature type="transmembrane region" description="Helical" evidence="2">
    <location>
        <begin position="219"/>
        <end position="237"/>
    </location>
</feature>
<dbReference type="VEuPathDB" id="FungiDB:SeMB42_g01485"/>
<dbReference type="PANTHER" id="PTHR16189">
    <property type="entry name" value="TRANSMEMBRANE PROTEIN 104-RELATED"/>
    <property type="match status" value="1"/>
</dbReference>
<feature type="region of interest" description="Disordered" evidence="1">
    <location>
        <begin position="573"/>
        <end position="613"/>
    </location>
</feature>
<evidence type="ECO:0000313" key="6">
    <source>
        <dbReference type="Proteomes" id="UP000320475"/>
    </source>
</evidence>
<feature type="transmembrane region" description="Helical" evidence="2">
    <location>
        <begin position="249"/>
        <end position="271"/>
    </location>
</feature>
<feature type="transmembrane region" description="Helical" evidence="2">
    <location>
        <begin position="393"/>
        <end position="412"/>
    </location>
</feature>
<sequence length="899" mass="96379">MDLDARQNHFLLPPPHDGRLTRSTSTTAPIHGPSEPSYPLTNLTAPDPANARSTFRLKRQSTMKKLLRHKTVGLLGGIALLVNSLAGPGLPQAASLFQQNGWLYPTIAFAVYAVLTSLCSMFVVEAMQSIPGNKHFQGTVEYGTLINFYFSDNFSHIIGQLFLYASLQSTAIASIITSAQTFDSVLIDIFHQTCGVSFTNGWICVSKTSSQTSPFGGEFMFFTSGLLVVLLLVWPLATINLDDSINFQIISFLLTIIIYVIWIIASCVQGLDVTRVRNFKASPSLGAVAGVVMLNYAVTSTIPSWVNVKKRQVNVATTVWSSVLISLFSYIGLGILPALAFNIDYGNLLTAMVTQGLLGRITGYLFSIVILVSSIPVFFFVSRANLVQNDLANPTMATFLSHLLPWICVIPFQTGTMLATFIAYTSLAFVSIANFSIPLLIYIRCRHFRKVYNNARQLTPRQRELLKKIHIASRAINRCLDIAQYEIQRPKPPLPYIPPPIGADRGSFEVLNDSNSECPAPPPVLTIDSPVEPTTATPLQNNSLLLPILPIENGEIERGSSFHGSFGDKSRLTAGVSNPLSPLQPRLSGDTASDTAASPIPDGPAALGGSPSSLPSTAWPRLALVKVATPSTHHAVPSSLLAPPLSGSFVDEADVVMAAIEHLIDEDVPDPEVERLTMGRPLGRPNHDTYGSTTAFNGLDTAAPENTIQTEPAEQPEGPNTLSRHLSTLIRPSRASSHEQLIDLASVSRNSLSGHATAAQPGCIDSTTHLLDGPGSIPASNFLAVSPGPAGRELSLAHSSASVGEKTSGEISIVSRTSNCCVGGGDMMRSNSGIPYKSGATLPMHPQFTTPAFATVPWWIPVRGLTVAIACLVISLATTFISLGYTIRTNVVDGAAYDA</sequence>
<dbReference type="EMBL" id="QEAN01000038">
    <property type="protein sequence ID" value="TPX52353.1"/>
    <property type="molecule type" value="Genomic_DNA"/>
</dbReference>
<evidence type="ECO:0000313" key="5">
    <source>
        <dbReference type="Proteomes" id="UP000317494"/>
    </source>
</evidence>
<dbReference type="AlphaFoldDB" id="A0A507DL49"/>
<protein>
    <recommendedName>
        <fullName evidence="7">Amino acid transporter transmembrane domain-containing protein</fullName>
    </recommendedName>
</protein>
<feature type="transmembrane region" description="Helical" evidence="2">
    <location>
        <begin position="283"/>
        <end position="306"/>
    </location>
</feature>
<evidence type="ECO:0000313" key="3">
    <source>
        <dbReference type="EMBL" id="TPX49916.1"/>
    </source>
</evidence>
<reference evidence="5 6" key="1">
    <citation type="journal article" date="2019" name="Sci. Rep.">
        <title>Comparative genomics of chytrid fungi reveal insights into the obligate biotrophic and pathogenic lifestyle of Synchytrium endobioticum.</title>
        <authorList>
            <person name="van de Vossenberg B.T.L.H."/>
            <person name="Warris S."/>
            <person name="Nguyen H.D.T."/>
            <person name="van Gent-Pelzer M.P.E."/>
            <person name="Joly D.L."/>
            <person name="van de Geest H.C."/>
            <person name="Bonants P.J.M."/>
            <person name="Smith D.S."/>
            <person name="Levesque C.A."/>
            <person name="van der Lee T.A.J."/>
        </authorList>
    </citation>
    <scope>NUCLEOTIDE SEQUENCE [LARGE SCALE GENOMIC DNA]</scope>
    <source>
        <strain evidence="3 6">LEV6574</strain>
        <strain evidence="4 5">MB42</strain>
    </source>
</reference>
<dbReference type="STRING" id="286115.A0A507DL49"/>
<keyword evidence="2" id="KW-1133">Transmembrane helix</keyword>
<gene>
    <name evidence="3" type="ORF">SeLEV6574_g01187</name>
    <name evidence="4" type="ORF">SeMB42_g01485</name>
</gene>
<dbReference type="Proteomes" id="UP000320475">
    <property type="component" value="Unassembled WGS sequence"/>
</dbReference>
<dbReference type="EMBL" id="QEAM01000025">
    <property type="protein sequence ID" value="TPX49916.1"/>
    <property type="molecule type" value="Genomic_DNA"/>
</dbReference>
<dbReference type="PANTHER" id="PTHR16189:SF3">
    <property type="entry name" value="AMINO ACID TRANSPORTER TRANSMEMBRANE DOMAIN-CONTAINING PROTEIN"/>
    <property type="match status" value="1"/>
</dbReference>
<dbReference type="Proteomes" id="UP000317494">
    <property type="component" value="Unassembled WGS sequence"/>
</dbReference>
<evidence type="ECO:0000256" key="1">
    <source>
        <dbReference type="SAM" id="MobiDB-lite"/>
    </source>
</evidence>
<comment type="caution">
    <text evidence="4">The sequence shown here is derived from an EMBL/GenBank/DDBJ whole genome shotgun (WGS) entry which is preliminary data.</text>
</comment>
<feature type="transmembrane region" description="Helical" evidence="2">
    <location>
        <begin position="72"/>
        <end position="90"/>
    </location>
</feature>
<feature type="transmembrane region" description="Helical" evidence="2">
    <location>
        <begin position="102"/>
        <end position="124"/>
    </location>
</feature>
<dbReference type="OrthoDB" id="294541at2759"/>
<feature type="transmembrane region" description="Helical" evidence="2">
    <location>
        <begin position="161"/>
        <end position="182"/>
    </location>
</feature>
<keyword evidence="5" id="KW-1185">Reference proteome</keyword>
<proteinExistence type="predicted"/>
<name>A0A507DL49_9FUNG</name>
<feature type="transmembrane region" description="Helical" evidence="2">
    <location>
        <begin position="361"/>
        <end position="381"/>
    </location>
</feature>
<accession>A0A507DL49</accession>
<keyword evidence="2" id="KW-0472">Membrane</keyword>
<feature type="region of interest" description="Disordered" evidence="1">
    <location>
        <begin position="679"/>
        <end position="700"/>
    </location>
</feature>
<feature type="transmembrane region" description="Helical" evidence="2">
    <location>
        <begin position="318"/>
        <end position="341"/>
    </location>
</feature>
<feature type="region of interest" description="Disordered" evidence="1">
    <location>
        <begin position="1"/>
        <end position="46"/>
    </location>
</feature>
<feature type="transmembrane region" description="Helical" evidence="2">
    <location>
        <begin position="865"/>
        <end position="887"/>
    </location>
</feature>
<evidence type="ECO:0008006" key="7">
    <source>
        <dbReference type="Google" id="ProtNLM"/>
    </source>
</evidence>
<keyword evidence="2" id="KW-0812">Transmembrane</keyword>
<feature type="transmembrane region" description="Helical" evidence="2">
    <location>
        <begin position="418"/>
        <end position="443"/>
    </location>
</feature>